<feature type="transmembrane region" description="Helical" evidence="1">
    <location>
        <begin position="252"/>
        <end position="277"/>
    </location>
</feature>
<keyword evidence="1" id="KW-0472">Membrane</keyword>
<name>A0ABU4HPS4_9ACTN</name>
<gene>
    <name evidence="2" type="ORF">R7226_13205</name>
</gene>
<protein>
    <submittedName>
        <fullName evidence="2">Uncharacterized protein</fullName>
    </submittedName>
</protein>
<feature type="transmembrane region" description="Helical" evidence="1">
    <location>
        <begin position="172"/>
        <end position="191"/>
    </location>
</feature>
<dbReference type="Gene3D" id="3.20.20.190">
    <property type="entry name" value="Phosphatidylinositol (PI) phosphodiesterase"/>
    <property type="match status" value="1"/>
</dbReference>
<feature type="transmembrane region" description="Helical" evidence="1">
    <location>
        <begin position="311"/>
        <end position="328"/>
    </location>
</feature>
<evidence type="ECO:0000313" key="3">
    <source>
        <dbReference type="Proteomes" id="UP001284601"/>
    </source>
</evidence>
<reference evidence="3" key="1">
    <citation type="submission" date="2023-07" db="EMBL/GenBank/DDBJ databases">
        <title>Conexibacter stalactiti sp. nov., isolated from stalactites in a lava cave and emended description of the genus Conexibacter.</title>
        <authorList>
            <person name="Lee S.D."/>
        </authorList>
    </citation>
    <scope>NUCLEOTIDE SEQUENCE [LARGE SCALE GENOMIC DNA]</scope>
    <source>
        <strain evidence="3">KCTC 39840</strain>
    </source>
</reference>
<dbReference type="PANTHER" id="PTHR13593:SF140">
    <property type="entry name" value="PLC-LIKE PHOSPHODIESTERASE"/>
    <property type="match status" value="1"/>
</dbReference>
<dbReference type="PANTHER" id="PTHR13593">
    <property type="match status" value="1"/>
</dbReference>
<dbReference type="EMBL" id="JAWSTH010000030">
    <property type="protein sequence ID" value="MDW5595300.1"/>
    <property type="molecule type" value="Genomic_DNA"/>
</dbReference>
<dbReference type="Pfam" id="PF26146">
    <property type="entry name" value="PI-PLC_X"/>
    <property type="match status" value="1"/>
</dbReference>
<accession>A0ABU4HPS4</accession>
<feature type="transmembrane region" description="Helical" evidence="1">
    <location>
        <begin position="289"/>
        <end position="305"/>
    </location>
</feature>
<comment type="caution">
    <text evidence="2">The sequence shown here is derived from an EMBL/GenBank/DDBJ whole genome shotgun (WGS) entry which is preliminary data.</text>
</comment>
<keyword evidence="3" id="KW-1185">Reference proteome</keyword>
<proteinExistence type="predicted"/>
<dbReference type="InterPro" id="IPR051057">
    <property type="entry name" value="PI-PLC_domain"/>
</dbReference>
<evidence type="ECO:0000256" key="1">
    <source>
        <dbReference type="SAM" id="Phobius"/>
    </source>
</evidence>
<feature type="transmembrane region" description="Helical" evidence="1">
    <location>
        <begin position="357"/>
        <end position="378"/>
    </location>
</feature>
<dbReference type="InterPro" id="IPR017946">
    <property type="entry name" value="PLC-like_Pdiesterase_TIM-brl"/>
</dbReference>
<dbReference type="Proteomes" id="UP001284601">
    <property type="component" value="Unassembled WGS sequence"/>
</dbReference>
<keyword evidence="1" id="KW-1133">Transmembrane helix</keyword>
<dbReference type="SUPFAM" id="SSF51695">
    <property type="entry name" value="PLC-like phosphodiesterases"/>
    <property type="match status" value="1"/>
</dbReference>
<keyword evidence="1" id="KW-0812">Transmembrane</keyword>
<evidence type="ECO:0000313" key="2">
    <source>
        <dbReference type="EMBL" id="MDW5595300.1"/>
    </source>
</evidence>
<feature type="transmembrane region" description="Helical" evidence="1">
    <location>
        <begin position="198"/>
        <end position="224"/>
    </location>
</feature>
<sequence>MIAPRWRSHAVIALAVLTAVLLAAAAVAGYARLELVDRDEFSARAVAALDDADVRAVVAGKVVDGLAVSVAPDVLAIRPLVTSAIGSLADRPVFKRVARRAIAHQHAALFNGNAKAAIDLEYAGGLLRDAVRSVSPRVAELIPRGTEPRLVELEAGDIRLTLARKLTNVAGWWLPLLAAALLCSIACGLLAGGLRDGVAYLGAAVAAAGLTVALIVMTAGSWVVARVGSDERSRAAVKAIWEALFGDLRTTALLSALGALVVAGIAAQRPVVLFTQLRRLLGTPARMPRALRGAGLLLLGAAIVLEPSVAVRAVSVIAGLLLILLGIGELRGRAGRAAGAAGDGAVAEERPTPGRTLAVVGIVAGVVTATVIAVALVLPAPKVEAPPALAALAGPAGACNGSVELCGKRLNEVVFPSTHNSYAAAAEPGWLFPNQRHGIERQLRDGIRGLLIDIHWGELDPATGLVRTDLDAEGSDRNKVAQELSPQALRTADRLVGRIGVGTGSGNPTPYLCHTLCELGSEPLDEQFEIIARFLAANPGEVLVLFIEPYVPVAVTEAALERTGLLSQAAELQRDEPLPTLGELVRDDTRLVIFAEQDGGSRSWYLDGFSFVQDTPLGATKASELSCERWRGTPDSPLLMLNHWTVTFPPSVSRNERIGNSVLWRQMARCEREREMLPNLVAVDFYERTGVVRLAHQRNELAAP</sequence>
<dbReference type="RefSeq" id="WP_318597638.1">
    <property type="nucleotide sequence ID" value="NZ_JAWSTH010000030.1"/>
</dbReference>
<organism evidence="2 3">
    <name type="scientific">Conexibacter stalactiti</name>
    <dbReference type="NCBI Taxonomy" id="1940611"/>
    <lineage>
        <taxon>Bacteria</taxon>
        <taxon>Bacillati</taxon>
        <taxon>Actinomycetota</taxon>
        <taxon>Thermoleophilia</taxon>
        <taxon>Solirubrobacterales</taxon>
        <taxon>Conexibacteraceae</taxon>
        <taxon>Conexibacter</taxon>
    </lineage>
</organism>